<dbReference type="GO" id="GO:0016192">
    <property type="term" value="P:vesicle-mediated transport"/>
    <property type="evidence" value="ECO:0007669"/>
    <property type="project" value="UniProtKB-KW"/>
</dbReference>
<dbReference type="OrthoDB" id="7694678at2759"/>
<feature type="transmembrane region" description="Helical" evidence="11">
    <location>
        <begin position="123"/>
        <end position="144"/>
    </location>
</feature>
<evidence type="ECO:0000256" key="6">
    <source>
        <dbReference type="ARBA" id="ARBA00022892"/>
    </source>
</evidence>
<gene>
    <name evidence="12" type="ORF">PECAL_3P02280</name>
</gene>
<dbReference type="GO" id="GO:0005789">
    <property type="term" value="C:endoplasmic reticulum membrane"/>
    <property type="evidence" value="ECO:0007669"/>
    <property type="project" value="UniProtKB-SubCell"/>
</dbReference>
<dbReference type="AlphaFoldDB" id="A0A8J2SMY2"/>
<dbReference type="Pfam" id="PF00810">
    <property type="entry name" value="ER_lumen_recept"/>
    <property type="match status" value="1"/>
</dbReference>
<evidence type="ECO:0000313" key="13">
    <source>
        <dbReference type="Proteomes" id="UP000789595"/>
    </source>
</evidence>
<evidence type="ECO:0000256" key="9">
    <source>
        <dbReference type="ARBA" id="ARBA00023136"/>
    </source>
</evidence>
<dbReference type="EMBL" id="CAKKNE010000003">
    <property type="protein sequence ID" value="CAH0370349.1"/>
    <property type="molecule type" value="Genomic_DNA"/>
</dbReference>
<evidence type="ECO:0000256" key="2">
    <source>
        <dbReference type="ARBA" id="ARBA00010120"/>
    </source>
</evidence>
<dbReference type="GO" id="GO:0006621">
    <property type="term" value="P:protein retention in ER lumen"/>
    <property type="evidence" value="ECO:0007669"/>
    <property type="project" value="InterPro"/>
</dbReference>
<dbReference type="InterPro" id="IPR000133">
    <property type="entry name" value="ER_ret_rcpt"/>
</dbReference>
<keyword evidence="3" id="KW-0813">Transport</keyword>
<dbReference type="PROSITE" id="PS00951">
    <property type="entry name" value="ER_LUMEN_RECEPTOR_1"/>
    <property type="match status" value="1"/>
</dbReference>
<feature type="transmembrane region" description="Helical" evidence="11">
    <location>
        <begin position="96"/>
        <end position="117"/>
    </location>
</feature>
<evidence type="ECO:0000256" key="11">
    <source>
        <dbReference type="SAM" id="Phobius"/>
    </source>
</evidence>
<dbReference type="PRINTS" id="PR00660">
    <property type="entry name" value="ERLUMENR"/>
</dbReference>
<keyword evidence="5" id="KW-0256">Endoplasmic reticulum</keyword>
<keyword evidence="9 11" id="KW-0472">Membrane</keyword>
<comment type="similarity">
    <text evidence="2">Belongs to the ERD2 family.</text>
</comment>
<keyword evidence="13" id="KW-1185">Reference proteome</keyword>
<keyword evidence="8 11" id="KW-1133">Transmembrane helix</keyword>
<keyword evidence="4 11" id="KW-0812">Transmembrane</keyword>
<dbReference type="GO" id="GO:0046923">
    <property type="term" value="F:ER retention sequence binding"/>
    <property type="evidence" value="ECO:0007669"/>
    <property type="project" value="InterPro"/>
</dbReference>
<name>A0A8J2SMY2_9STRA</name>
<evidence type="ECO:0000313" key="12">
    <source>
        <dbReference type="EMBL" id="CAH0370349.1"/>
    </source>
</evidence>
<keyword evidence="10" id="KW-0675">Receptor</keyword>
<sequence>MNIFRFAGDMSHVVSILVLLLRLRSSKSAVGISLKTQELFLIVFVTRYLDLFTTFYSLYNSFMKVAYIASTTYIIWMIRFQEPYKSKYDASQDSFLHIKFAVAPCAGLALFACLVKGELSPIDILWTFSIFLEALAIVPQLFVLQRYREVENLTGHYVFFLGAYRGLYILNWVYRSYYEQFYRHNWLVYVSGAVQTALYVDFFYYYVVSKYYGGKLTLPT</sequence>
<keyword evidence="7" id="KW-0653">Protein transport</keyword>
<dbReference type="Proteomes" id="UP000789595">
    <property type="component" value="Unassembled WGS sequence"/>
</dbReference>
<feature type="transmembrane region" description="Helical" evidence="11">
    <location>
        <begin position="156"/>
        <end position="174"/>
    </location>
</feature>
<evidence type="ECO:0000256" key="8">
    <source>
        <dbReference type="ARBA" id="ARBA00022989"/>
    </source>
</evidence>
<keyword evidence="6" id="KW-0931">ER-Golgi transport</keyword>
<reference evidence="12" key="1">
    <citation type="submission" date="2021-11" db="EMBL/GenBank/DDBJ databases">
        <authorList>
            <consortium name="Genoscope - CEA"/>
            <person name="William W."/>
        </authorList>
    </citation>
    <scope>NUCLEOTIDE SEQUENCE</scope>
</reference>
<feature type="transmembrane region" description="Helical" evidence="11">
    <location>
        <begin position="186"/>
        <end position="207"/>
    </location>
</feature>
<evidence type="ECO:0000256" key="5">
    <source>
        <dbReference type="ARBA" id="ARBA00022824"/>
    </source>
</evidence>
<evidence type="ECO:0000256" key="3">
    <source>
        <dbReference type="ARBA" id="ARBA00022448"/>
    </source>
</evidence>
<evidence type="ECO:0008006" key="14">
    <source>
        <dbReference type="Google" id="ProtNLM"/>
    </source>
</evidence>
<dbReference type="GO" id="GO:0015031">
    <property type="term" value="P:protein transport"/>
    <property type="evidence" value="ECO:0007669"/>
    <property type="project" value="UniProtKB-KW"/>
</dbReference>
<protein>
    <recommendedName>
        <fullName evidence="14">ER lumen protein-retaining receptor</fullName>
    </recommendedName>
</protein>
<organism evidence="12 13">
    <name type="scientific">Pelagomonas calceolata</name>
    <dbReference type="NCBI Taxonomy" id="35677"/>
    <lineage>
        <taxon>Eukaryota</taxon>
        <taxon>Sar</taxon>
        <taxon>Stramenopiles</taxon>
        <taxon>Ochrophyta</taxon>
        <taxon>Pelagophyceae</taxon>
        <taxon>Pelagomonadales</taxon>
        <taxon>Pelagomonadaceae</taxon>
        <taxon>Pelagomonas</taxon>
    </lineage>
</organism>
<evidence type="ECO:0000256" key="10">
    <source>
        <dbReference type="ARBA" id="ARBA00023170"/>
    </source>
</evidence>
<evidence type="ECO:0000256" key="4">
    <source>
        <dbReference type="ARBA" id="ARBA00022692"/>
    </source>
</evidence>
<comment type="subcellular location">
    <subcellularLocation>
        <location evidence="1">Endoplasmic reticulum membrane</location>
        <topology evidence="1">Multi-pass membrane protein</topology>
    </subcellularLocation>
</comment>
<accession>A0A8J2SMY2</accession>
<evidence type="ECO:0000256" key="7">
    <source>
        <dbReference type="ARBA" id="ARBA00022927"/>
    </source>
</evidence>
<dbReference type="PANTHER" id="PTHR10585">
    <property type="entry name" value="ER LUMEN PROTEIN RETAINING RECEPTOR"/>
    <property type="match status" value="1"/>
</dbReference>
<comment type="caution">
    <text evidence="12">The sequence shown here is derived from an EMBL/GenBank/DDBJ whole genome shotgun (WGS) entry which is preliminary data.</text>
</comment>
<feature type="transmembrane region" description="Helical" evidence="11">
    <location>
        <begin position="55"/>
        <end position="76"/>
    </location>
</feature>
<proteinExistence type="inferred from homology"/>
<evidence type="ECO:0000256" key="1">
    <source>
        <dbReference type="ARBA" id="ARBA00004477"/>
    </source>
</evidence>